<dbReference type="Pfam" id="PF00719">
    <property type="entry name" value="Pyrophosphatase"/>
    <property type="match status" value="1"/>
</dbReference>
<evidence type="ECO:0000256" key="7">
    <source>
        <dbReference type="ARBA" id="ARBA00022801"/>
    </source>
</evidence>
<dbReference type="CDD" id="cd00412">
    <property type="entry name" value="pyrophosphatase"/>
    <property type="match status" value="1"/>
</dbReference>
<evidence type="ECO:0000313" key="11">
    <source>
        <dbReference type="EMBL" id="PIK59464.1"/>
    </source>
</evidence>
<proteinExistence type="inferred from homology"/>
<keyword evidence="7" id="KW-0378">Hydrolase</keyword>
<dbReference type="GO" id="GO:0000287">
    <property type="term" value="F:magnesium ion binding"/>
    <property type="evidence" value="ECO:0007669"/>
    <property type="project" value="InterPro"/>
</dbReference>
<feature type="non-terminal residue" evidence="11">
    <location>
        <position position="1"/>
    </location>
</feature>
<evidence type="ECO:0000256" key="4">
    <source>
        <dbReference type="ARBA" id="ARBA00012146"/>
    </source>
</evidence>
<evidence type="ECO:0000256" key="2">
    <source>
        <dbReference type="ARBA" id="ARBA00004496"/>
    </source>
</evidence>
<evidence type="ECO:0000256" key="3">
    <source>
        <dbReference type="ARBA" id="ARBA00006220"/>
    </source>
</evidence>
<dbReference type="GO" id="GO:0006796">
    <property type="term" value="P:phosphate-containing compound metabolic process"/>
    <property type="evidence" value="ECO:0007669"/>
    <property type="project" value="InterPro"/>
</dbReference>
<name>A0A2G8LGT4_STIJA</name>
<comment type="cofactor">
    <cofactor evidence="1">
        <name>Mg(2+)</name>
        <dbReference type="ChEBI" id="CHEBI:18420"/>
    </cofactor>
</comment>
<dbReference type="PANTHER" id="PTHR10286">
    <property type="entry name" value="INORGANIC PYROPHOSPHATASE"/>
    <property type="match status" value="1"/>
</dbReference>
<dbReference type="GO" id="GO:0004427">
    <property type="term" value="F:inorganic diphosphate phosphatase activity"/>
    <property type="evidence" value="ECO:0007669"/>
    <property type="project" value="UniProtKB-EC"/>
</dbReference>
<dbReference type="Gene3D" id="3.90.80.10">
    <property type="entry name" value="Inorganic pyrophosphatase"/>
    <property type="match status" value="1"/>
</dbReference>
<dbReference type="EMBL" id="MRZV01000082">
    <property type="protein sequence ID" value="PIK59464.1"/>
    <property type="molecule type" value="Genomic_DNA"/>
</dbReference>
<dbReference type="SUPFAM" id="SSF50324">
    <property type="entry name" value="Inorganic pyrophosphatase"/>
    <property type="match status" value="1"/>
</dbReference>
<comment type="similarity">
    <text evidence="3">Belongs to the PPase family.</text>
</comment>
<comment type="caution">
    <text evidence="11">The sequence shown here is derived from an EMBL/GenBank/DDBJ whole genome shotgun (WGS) entry which is preliminary data.</text>
</comment>
<dbReference type="PROSITE" id="PS00387">
    <property type="entry name" value="PPASE"/>
    <property type="match status" value="1"/>
</dbReference>
<dbReference type="AlphaFoldDB" id="A0A2G8LGT4"/>
<organism evidence="11 12">
    <name type="scientific">Stichopus japonicus</name>
    <name type="common">Sea cucumber</name>
    <dbReference type="NCBI Taxonomy" id="307972"/>
    <lineage>
        <taxon>Eukaryota</taxon>
        <taxon>Metazoa</taxon>
        <taxon>Echinodermata</taxon>
        <taxon>Eleutherozoa</taxon>
        <taxon>Echinozoa</taxon>
        <taxon>Holothuroidea</taxon>
        <taxon>Aspidochirotacea</taxon>
        <taxon>Aspidochirotida</taxon>
        <taxon>Stichopodidae</taxon>
        <taxon>Apostichopus</taxon>
    </lineage>
</organism>
<evidence type="ECO:0000256" key="5">
    <source>
        <dbReference type="ARBA" id="ARBA00022490"/>
    </source>
</evidence>
<keyword evidence="8" id="KW-0460">Magnesium</keyword>
<dbReference type="Proteomes" id="UP000230750">
    <property type="component" value="Unassembled WGS sequence"/>
</dbReference>
<evidence type="ECO:0000256" key="10">
    <source>
        <dbReference type="ARBA" id="ARBA00040300"/>
    </source>
</evidence>
<dbReference type="OrthoDB" id="1608002at2759"/>
<gene>
    <name evidence="11" type="ORF">BSL78_03608</name>
</gene>
<dbReference type="InterPro" id="IPR008162">
    <property type="entry name" value="Pyrophosphatase"/>
</dbReference>
<evidence type="ECO:0000313" key="12">
    <source>
        <dbReference type="Proteomes" id="UP000230750"/>
    </source>
</evidence>
<dbReference type="FunFam" id="3.90.80.10:FF:000004">
    <property type="entry name" value="Inorganic pyrophosphatase"/>
    <property type="match status" value="1"/>
</dbReference>
<dbReference type="InterPro" id="IPR036649">
    <property type="entry name" value="Pyrophosphatase_sf"/>
</dbReference>
<reference evidence="11 12" key="1">
    <citation type="journal article" date="2017" name="PLoS Biol.">
        <title>The sea cucumber genome provides insights into morphological evolution and visceral regeneration.</title>
        <authorList>
            <person name="Zhang X."/>
            <person name="Sun L."/>
            <person name="Yuan J."/>
            <person name="Sun Y."/>
            <person name="Gao Y."/>
            <person name="Zhang L."/>
            <person name="Li S."/>
            <person name="Dai H."/>
            <person name="Hamel J.F."/>
            <person name="Liu C."/>
            <person name="Yu Y."/>
            <person name="Liu S."/>
            <person name="Lin W."/>
            <person name="Guo K."/>
            <person name="Jin S."/>
            <person name="Xu P."/>
            <person name="Storey K.B."/>
            <person name="Huan P."/>
            <person name="Zhang T."/>
            <person name="Zhou Y."/>
            <person name="Zhang J."/>
            <person name="Lin C."/>
            <person name="Li X."/>
            <person name="Xing L."/>
            <person name="Huo D."/>
            <person name="Sun M."/>
            <person name="Wang L."/>
            <person name="Mercier A."/>
            <person name="Li F."/>
            <person name="Yang H."/>
            <person name="Xiang J."/>
        </authorList>
    </citation>
    <scope>NUCLEOTIDE SEQUENCE [LARGE SCALE GENOMIC DNA]</scope>
    <source>
        <strain evidence="11">Shaxun</strain>
        <tissue evidence="11">Muscle</tissue>
    </source>
</reference>
<dbReference type="STRING" id="307972.A0A2G8LGT4"/>
<dbReference type="EC" id="3.6.1.1" evidence="4"/>
<keyword evidence="5" id="KW-0963">Cytoplasm</keyword>
<dbReference type="GO" id="GO:0005737">
    <property type="term" value="C:cytoplasm"/>
    <property type="evidence" value="ECO:0007669"/>
    <property type="project" value="UniProtKB-SubCell"/>
</dbReference>
<sequence length="315" mass="35393">NCPAKFATELSTSGGKHRTYFASTMAYRTVERGPPNSLDYRVYFQDESGKIVSPFHDIPLFANAEKTVFNMVVEVPRWTNAKMEISVKGEMNPIKQDVKKGKLRYVKNCFPHHGYIWNYGALPQTWEDPNHTDKDTKCKGDNDPLDVCEIGYKVAARGEVMKVKVLGTLAMIDEGETDWKILAINVDDPLAEKLNDIADIQREMPGFIESTFEWFKIYKVPDGKPLNTFAFDSKPKDKAFALNIIEQTHGQWRELITGRTDACGISLKNVSVKESVGDNKISADVAKSIVDDSPQPGDANPISPEVDKWHYVASQ</sequence>
<evidence type="ECO:0000256" key="8">
    <source>
        <dbReference type="ARBA" id="ARBA00022842"/>
    </source>
</evidence>
<evidence type="ECO:0000256" key="9">
    <source>
        <dbReference type="ARBA" id="ARBA00032535"/>
    </source>
</evidence>
<protein>
    <recommendedName>
        <fullName evidence="10">Inorganic pyrophosphatase</fullName>
        <ecNumber evidence="4">3.6.1.1</ecNumber>
    </recommendedName>
    <alternativeName>
        <fullName evidence="9">Pyrophosphate phospho-hydrolase</fullName>
    </alternativeName>
</protein>
<accession>A0A2G8LGT4</accession>
<evidence type="ECO:0000256" key="6">
    <source>
        <dbReference type="ARBA" id="ARBA00022723"/>
    </source>
</evidence>
<evidence type="ECO:0000256" key="1">
    <source>
        <dbReference type="ARBA" id="ARBA00001946"/>
    </source>
</evidence>
<keyword evidence="12" id="KW-1185">Reference proteome</keyword>
<comment type="subcellular location">
    <subcellularLocation>
        <location evidence="2">Cytoplasm</location>
    </subcellularLocation>
</comment>
<keyword evidence="6" id="KW-0479">Metal-binding</keyword>